<reference evidence="2" key="1">
    <citation type="submission" date="2014-09" db="EMBL/GenBank/DDBJ databases">
        <authorList>
            <person name="Probst J Alexander"/>
        </authorList>
    </citation>
    <scope>NUCLEOTIDE SEQUENCE</scope>
</reference>
<dbReference type="InterPro" id="IPR001173">
    <property type="entry name" value="Glyco_trans_2-like"/>
</dbReference>
<name>A0A098EEC4_9ZZZZ</name>
<sequence>MDTNMNPQISIITITRNRADFISYAIKSAQKQSFSNWELLVLDDDSNDDTGDIIRAFMTKDKRIRFYKNSPFLGILKNRNLGLSISKGKYIAVLDSDDEWIDKDKLQKQFDFLENNHDYGLIGSNIKIIDEKNNFIKNTNFATEDRDIRKKILIRNQIAHSSVMIRRDLIEKVGGYNEKLFCDEDFDLFLKLGLLGKMKNLKEITTSYTRHSQGFSQQRKRAMAWNHFAIVLKNFGKYPNWFMAIILAKLRIFKSLF</sequence>
<evidence type="ECO:0000259" key="1">
    <source>
        <dbReference type="Pfam" id="PF00535"/>
    </source>
</evidence>
<gene>
    <name evidence="2" type="ORF">MSIBF_A60002</name>
</gene>
<dbReference type="CDD" id="cd00761">
    <property type="entry name" value="Glyco_tranf_GTA_type"/>
    <property type="match status" value="1"/>
</dbReference>
<dbReference type="PANTHER" id="PTHR22916">
    <property type="entry name" value="GLYCOSYLTRANSFERASE"/>
    <property type="match status" value="1"/>
</dbReference>
<accession>A0A098EEC4</accession>
<organism evidence="2">
    <name type="scientific">groundwater metagenome</name>
    <dbReference type="NCBI Taxonomy" id="717931"/>
    <lineage>
        <taxon>unclassified sequences</taxon>
        <taxon>metagenomes</taxon>
        <taxon>ecological metagenomes</taxon>
    </lineage>
</organism>
<proteinExistence type="predicted"/>
<dbReference type="Pfam" id="PF00535">
    <property type="entry name" value="Glycos_transf_2"/>
    <property type="match status" value="1"/>
</dbReference>
<keyword evidence="2" id="KW-0808">Transferase</keyword>
<dbReference type="AlphaFoldDB" id="A0A098EEC4"/>
<dbReference type="Gene3D" id="3.90.550.10">
    <property type="entry name" value="Spore Coat Polysaccharide Biosynthesis Protein SpsA, Chain A"/>
    <property type="match status" value="1"/>
</dbReference>
<dbReference type="GO" id="GO:0016758">
    <property type="term" value="F:hexosyltransferase activity"/>
    <property type="evidence" value="ECO:0007669"/>
    <property type="project" value="UniProtKB-ARBA"/>
</dbReference>
<protein>
    <submittedName>
        <fullName evidence="2">Glycosyl transferase family 2</fullName>
    </submittedName>
</protein>
<dbReference type="InterPro" id="IPR029044">
    <property type="entry name" value="Nucleotide-diphossugar_trans"/>
</dbReference>
<dbReference type="SUPFAM" id="SSF53448">
    <property type="entry name" value="Nucleotide-diphospho-sugar transferases"/>
    <property type="match status" value="1"/>
</dbReference>
<dbReference type="PANTHER" id="PTHR22916:SF3">
    <property type="entry name" value="UDP-GLCNAC:BETAGAL BETA-1,3-N-ACETYLGLUCOSAMINYLTRANSFERASE-LIKE PROTEIN 1"/>
    <property type="match status" value="1"/>
</dbReference>
<feature type="domain" description="Glycosyltransferase 2-like" evidence="1">
    <location>
        <begin position="10"/>
        <end position="171"/>
    </location>
</feature>
<dbReference type="EMBL" id="CCXY01000424">
    <property type="protein sequence ID" value="CEG13849.1"/>
    <property type="molecule type" value="Genomic_DNA"/>
</dbReference>
<evidence type="ECO:0000313" key="2">
    <source>
        <dbReference type="EMBL" id="CEG13849.1"/>
    </source>
</evidence>